<evidence type="ECO:0000313" key="3">
    <source>
        <dbReference type="Ensembl" id="ENSSAUP00010013315.1"/>
    </source>
</evidence>
<dbReference type="Gene3D" id="3.30.70.1820">
    <property type="entry name" value="L1 transposable element, RRM domain"/>
    <property type="match status" value="1"/>
</dbReference>
<name>A0A671UH91_SPAAU</name>
<dbReference type="PANTHER" id="PTHR11505">
    <property type="entry name" value="L1 TRANSPOSABLE ELEMENT-RELATED"/>
    <property type="match status" value="1"/>
</dbReference>
<keyword evidence="1" id="KW-0175">Coiled coil</keyword>
<dbReference type="AlphaFoldDB" id="A0A671UH91"/>
<dbReference type="InParanoid" id="A0A671UH91"/>
<keyword evidence="2" id="KW-0472">Membrane</keyword>
<evidence type="ECO:0008006" key="5">
    <source>
        <dbReference type="Google" id="ProtNLM"/>
    </source>
</evidence>
<feature type="coiled-coil region" evidence="1">
    <location>
        <begin position="115"/>
        <end position="149"/>
    </location>
</feature>
<proteinExistence type="predicted"/>
<sequence length="313" mass="35927">SGQKHCCCQWMIAGQVWLNAELKRARKKSNAIVTFPGNYSNTFWEKVTIANYFLKVACPTLVTTSHNFFEAMQHLKSELCSHVDLKMDGLQTSINSLQSSLTTLDDHMTLIEQRFSGNEDMISDLEKRVKELEKQNNYLTDKVEDLENRSRSSNLQFLNVPERAEGRDMLGFIQQLIPQLLGKMNFSSPPVIERAHRTGTTHREGIRKGDLSFQGSRVYIYPDFSAGVLEKRRQFDPVKKKLRELDIKYSLQYPALLRVIYDGTSTLYRTPTEVETFLSKVGDATMIFICIFHSFLSLFLFSYISCVCKVSSL</sequence>
<dbReference type="Proteomes" id="UP000472265">
    <property type="component" value="Chromosome 4"/>
</dbReference>
<protein>
    <recommendedName>
        <fullName evidence="5">L1 transposable element RRM domain-containing protein</fullName>
    </recommendedName>
</protein>
<dbReference type="Gene3D" id="3.30.250.20">
    <property type="entry name" value="L1 transposable element, C-terminal domain"/>
    <property type="match status" value="1"/>
</dbReference>
<keyword evidence="4" id="KW-1185">Reference proteome</keyword>
<organism evidence="3 4">
    <name type="scientific">Sparus aurata</name>
    <name type="common">Gilthead sea bream</name>
    <dbReference type="NCBI Taxonomy" id="8175"/>
    <lineage>
        <taxon>Eukaryota</taxon>
        <taxon>Metazoa</taxon>
        <taxon>Chordata</taxon>
        <taxon>Craniata</taxon>
        <taxon>Vertebrata</taxon>
        <taxon>Euteleostomi</taxon>
        <taxon>Actinopterygii</taxon>
        <taxon>Neopterygii</taxon>
        <taxon>Teleostei</taxon>
        <taxon>Neoteleostei</taxon>
        <taxon>Acanthomorphata</taxon>
        <taxon>Eupercaria</taxon>
        <taxon>Spariformes</taxon>
        <taxon>Sparidae</taxon>
        <taxon>Sparus</taxon>
    </lineage>
</organism>
<dbReference type="Gene3D" id="1.20.5.340">
    <property type="match status" value="1"/>
</dbReference>
<dbReference type="InterPro" id="IPR004244">
    <property type="entry name" value="Transposase_22"/>
</dbReference>
<dbReference type="GeneTree" id="ENSGT01030000234923"/>
<dbReference type="OMA" id="PLNWREN"/>
<evidence type="ECO:0000313" key="4">
    <source>
        <dbReference type="Proteomes" id="UP000472265"/>
    </source>
</evidence>
<feature type="transmembrane region" description="Helical" evidence="2">
    <location>
        <begin position="286"/>
        <end position="308"/>
    </location>
</feature>
<keyword evidence="2" id="KW-1133">Transmembrane helix</keyword>
<evidence type="ECO:0000256" key="1">
    <source>
        <dbReference type="SAM" id="Coils"/>
    </source>
</evidence>
<reference evidence="3" key="1">
    <citation type="submission" date="2021-04" db="EMBL/GenBank/DDBJ databases">
        <authorList>
            <consortium name="Wellcome Sanger Institute Data Sharing"/>
        </authorList>
    </citation>
    <scope>NUCLEOTIDE SEQUENCE [LARGE SCALE GENOMIC DNA]</scope>
</reference>
<accession>A0A671UH91</accession>
<reference evidence="3" key="3">
    <citation type="submission" date="2025-09" db="UniProtKB">
        <authorList>
            <consortium name="Ensembl"/>
        </authorList>
    </citation>
    <scope>IDENTIFICATION</scope>
</reference>
<evidence type="ECO:0000256" key="2">
    <source>
        <dbReference type="SAM" id="Phobius"/>
    </source>
</evidence>
<keyword evidence="2" id="KW-0812">Transmembrane</keyword>
<reference evidence="3" key="2">
    <citation type="submission" date="2025-08" db="UniProtKB">
        <authorList>
            <consortium name="Ensembl"/>
        </authorList>
    </citation>
    <scope>IDENTIFICATION</scope>
</reference>
<dbReference type="Ensembl" id="ENSSAUT00010014159.1">
    <property type="protein sequence ID" value="ENSSAUP00010013315.1"/>
    <property type="gene ID" value="ENSSAUG00010006328.1"/>
</dbReference>
<dbReference type="InterPro" id="IPR042566">
    <property type="entry name" value="L1_C"/>
</dbReference>